<evidence type="ECO:0000256" key="2">
    <source>
        <dbReference type="ARBA" id="ARBA00022803"/>
    </source>
</evidence>
<sequence length="329" mass="37376">MRYWLLLLLPAILACGPDEPAEENPATSGDPGLDRLTEAIRQNPRDASLYGQRASMYYDLENYDYAINDLATAISLDSTNINYHYNLADVYLEYYQSRLALRTLQRAVALDPDRLETRLRVAEAQLILKQYEDAIASLNQAVRIDPRNPEAYYLLSQVFYETGDTVRAINSAEEATQIDPDMTDAYLLLGEIQAAQGDPRAEAYFDAAVDIDPEDVIAIHSRADYYRERGDLTRAIDEYRRASIIDRQYVAGNFNAGLLLMELDSLQQAYNEFNITISNDPVHTRAFFYRGYASELMGKLDAAQRDYETALRMAPDFTLPREGLERLDG</sequence>
<dbReference type="SUPFAM" id="SSF48452">
    <property type="entry name" value="TPR-like"/>
    <property type="match status" value="1"/>
</dbReference>
<dbReference type="InterPro" id="IPR011990">
    <property type="entry name" value="TPR-like_helical_dom_sf"/>
</dbReference>
<dbReference type="Pfam" id="PF13414">
    <property type="entry name" value="TPR_11"/>
    <property type="match status" value="2"/>
</dbReference>
<name>A0A2S6I2A1_9BACT</name>
<dbReference type="InterPro" id="IPR019734">
    <property type="entry name" value="TPR_rpt"/>
</dbReference>
<proteinExistence type="predicted"/>
<evidence type="ECO:0000256" key="1">
    <source>
        <dbReference type="ARBA" id="ARBA00022737"/>
    </source>
</evidence>
<dbReference type="SMART" id="SM00028">
    <property type="entry name" value="TPR"/>
    <property type="match status" value="8"/>
</dbReference>
<dbReference type="Proteomes" id="UP000237662">
    <property type="component" value="Unassembled WGS sequence"/>
</dbReference>
<evidence type="ECO:0000313" key="4">
    <source>
        <dbReference type="EMBL" id="PPK85283.1"/>
    </source>
</evidence>
<feature type="repeat" description="TPR" evidence="3">
    <location>
        <begin position="115"/>
        <end position="148"/>
    </location>
</feature>
<feature type="repeat" description="TPR" evidence="3">
    <location>
        <begin position="81"/>
        <end position="114"/>
    </location>
</feature>
<dbReference type="GO" id="GO:0046813">
    <property type="term" value="P:receptor-mediated virion attachment to host cell"/>
    <property type="evidence" value="ECO:0007669"/>
    <property type="project" value="TreeGrafter"/>
</dbReference>
<feature type="repeat" description="TPR" evidence="3">
    <location>
        <begin position="149"/>
        <end position="182"/>
    </location>
</feature>
<dbReference type="Pfam" id="PF13181">
    <property type="entry name" value="TPR_8"/>
    <property type="match status" value="1"/>
</dbReference>
<evidence type="ECO:0000256" key="3">
    <source>
        <dbReference type="PROSITE-ProRule" id="PRU00339"/>
    </source>
</evidence>
<keyword evidence="2 3" id="KW-0802">TPR repeat</keyword>
<feature type="repeat" description="TPR" evidence="3">
    <location>
        <begin position="284"/>
        <end position="317"/>
    </location>
</feature>
<accession>A0A2S6I2A1</accession>
<dbReference type="Pfam" id="PF13432">
    <property type="entry name" value="TPR_16"/>
    <property type="match status" value="1"/>
</dbReference>
<dbReference type="InterPro" id="IPR050498">
    <property type="entry name" value="Ycf3"/>
</dbReference>
<dbReference type="Gene3D" id="1.25.40.10">
    <property type="entry name" value="Tetratricopeptide repeat domain"/>
    <property type="match status" value="3"/>
</dbReference>
<organism evidence="4 5">
    <name type="scientific">Neolewinella xylanilytica</name>
    <dbReference type="NCBI Taxonomy" id="1514080"/>
    <lineage>
        <taxon>Bacteria</taxon>
        <taxon>Pseudomonadati</taxon>
        <taxon>Bacteroidota</taxon>
        <taxon>Saprospiria</taxon>
        <taxon>Saprospirales</taxon>
        <taxon>Lewinellaceae</taxon>
        <taxon>Neolewinella</taxon>
    </lineage>
</organism>
<dbReference type="PANTHER" id="PTHR44858">
    <property type="entry name" value="TETRATRICOPEPTIDE REPEAT PROTEIN 6"/>
    <property type="match status" value="1"/>
</dbReference>
<protein>
    <submittedName>
        <fullName evidence="4">Tetratricopeptide repeat protein</fullName>
    </submittedName>
</protein>
<gene>
    <name evidence="4" type="ORF">CLV84_2175</name>
</gene>
<comment type="caution">
    <text evidence="4">The sequence shown here is derived from an EMBL/GenBank/DDBJ whole genome shotgun (WGS) entry which is preliminary data.</text>
</comment>
<dbReference type="PANTHER" id="PTHR44858:SF1">
    <property type="entry name" value="UDP-N-ACETYLGLUCOSAMINE--PEPTIDE N-ACETYLGLUCOSAMINYLTRANSFERASE SPINDLY-RELATED"/>
    <property type="match status" value="1"/>
</dbReference>
<keyword evidence="1" id="KW-0677">Repeat</keyword>
<dbReference type="PROSITE" id="PS50005">
    <property type="entry name" value="TPR"/>
    <property type="match status" value="5"/>
</dbReference>
<dbReference type="RefSeq" id="WP_104419789.1">
    <property type="nucleotide sequence ID" value="NZ_PTJC01000006.1"/>
</dbReference>
<dbReference type="PROSITE" id="PS51257">
    <property type="entry name" value="PROKAR_LIPOPROTEIN"/>
    <property type="match status" value="1"/>
</dbReference>
<dbReference type="AlphaFoldDB" id="A0A2S6I2A1"/>
<feature type="repeat" description="TPR" evidence="3">
    <location>
        <begin position="47"/>
        <end position="80"/>
    </location>
</feature>
<reference evidence="4 5" key="1">
    <citation type="submission" date="2018-02" db="EMBL/GenBank/DDBJ databases">
        <title>Genomic Encyclopedia of Archaeal and Bacterial Type Strains, Phase II (KMG-II): from individual species to whole genera.</title>
        <authorList>
            <person name="Goeker M."/>
        </authorList>
    </citation>
    <scope>NUCLEOTIDE SEQUENCE [LARGE SCALE GENOMIC DNA]</scope>
    <source>
        <strain evidence="4 5">DSM 29526</strain>
    </source>
</reference>
<keyword evidence="5" id="KW-1185">Reference proteome</keyword>
<dbReference type="EMBL" id="PTJC01000006">
    <property type="protein sequence ID" value="PPK85283.1"/>
    <property type="molecule type" value="Genomic_DNA"/>
</dbReference>
<dbReference type="OrthoDB" id="9803982at2"/>
<dbReference type="GO" id="GO:0009279">
    <property type="term" value="C:cell outer membrane"/>
    <property type="evidence" value="ECO:0007669"/>
    <property type="project" value="TreeGrafter"/>
</dbReference>
<evidence type="ECO:0000313" key="5">
    <source>
        <dbReference type="Proteomes" id="UP000237662"/>
    </source>
</evidence>